<dbReference type="VEuPathDB" id="FungiDB:RhiirA1_447892"/>
<feature type="region of interest" description="Disordered" evidence="2">
    <location>
        <begin position="265"/>
        <end position="323"/>
    </location>
</feature>
<comment type="caution">
    <text evidence="3">The sequence shown here is derived from an EMBL/GenBank/DDBJ whole genome shotgun (WGS) entry which is preliminary data.</text>
</comment>
<dbReference type="AlphaFoldDB" id="A0A2N1N7H5"/>
<dbReference type="VEuPathDB" id="FungiDB:RhiirFUN_014226"/>
<feature type="region of interest" description="Disordered" evidence="2">
    <location>
        <begin position="1"/>
        <end position="22"/>
    </location>
</feature>
<evidence type="ECO:0000256" key="1">
    <source>
        <dbReference type="SAM" id="Coils"/>
    </source>
</evidence>
<evidence type="ECO:0000256" key="2">
    <source>
        <dbReference type="SAM" id="MobiDB-lite"/>
    </source>
</evidence>
<organism evidence="3 4">
    <name type="scientific">Rhizophagus irregularis</name>
    <dbReference type="NCBI Taxonomy" id="588596"/>
    <lineage>
        <taxon>Eukaryota</taxon>
        <taxon>Fungi</taxon>
        <taxon>Fungi incertae sedis</taxon>
        <taxon>Mucoromycota</taxon>
        <taxon>Glomeromycotina</taxon>
        <taxon>Glomeromycetes</taxon>
        <taxon>Glomerales</taxon>
        <taxon>Glomeraceae</taxon>
        <taxon>Rhizophagus</taxon>
    </lineage>
</organism>
<feature type="compositionally biased region" description="Basic residues" evidence="2">
    <location>
        <begin position="173"/>
        <end position="184"/>
    </location>
</feature>
<protein>
    <submittedName>
        <fullName evidence="3">Uncharacterized protein</fullName>
    </submittedName>
</protein>
<name>A0A2N1N7H5_9GLOM</name>
<feature type="coiled-coil region" evidence="1">
    <location>
        <begin position="235"/>
        <end position="262"/>
    </location>
</feature>
<gene>
    <name evidence="3" type="ORF">RhiirC2_780494</name>
</gene>
<reference evidence="3 4" key="2">
    <citation type="submission" date="2017-10" db="EMBL/GenBank/DDBJ databases">
        <title>Extensive intraspecific genome diversity in a model arbuscular mycorrhizal fungus.</title>
        <authorList>
            <person name="Chen E.C.H."/>
            <person name="Morin E."/>
            <person name="Baudet D."/>
            <person name="Noel J."/>
            <person name="Ndikumana S."/>
            <person name="Charron P."/>
            <person name="St-Onge C."/>
            <person name="Giorgi J."/>
            <person name="Grigoriev I.V."/>
            <person name="Roux C."/>
            <person name="Martin F.M."/>
            <person name="Corradi N."/>
        </authorList>
    </citation>
    <scope>NUCLEOTIDE SEQUENCE [LARGE SCALE GENOMIC DNA]</scope>
    <source>
        <strain evidence="3 4">C2</strain>
    </source>
</reference>
<evidence type="ECO:0000313" key="4">
    <source>
        <dbReference type="Proteomes" id="UP000233469"/>
    </source>
</evidence>
<feature type="compositionally biased region" description="Polar residues" evidence="2">
    <location>
        <begin position="186"/>
        <end position="215"/>
    </location>
</feature>
<feature type="region of interest" description="Disordered" evidence="2">
    <location>
        <begin position="165"/>
        <end position="215"/>
    </location>
</feature>
<feature type="compositionally biased region" description="Polar residues" evidence="2">
    <location>
        <begin position="265"/>
        <end position="286"/>
    </location>
</feature>
<feature type="compositionally biased region" description="Polar residues" evidence="2">
    <location>
        <begin position="301"/>
        <end position="312"/>
    </location>
</feature>
<dbReference type="Proteomes" id="UP000233469">
    <property type="component" value="Unassembled WGS sequence"/>
</dbReference>
<reference evidence="3 4" key="1">
    <citation type="submission" date="2016-04" db="EMBL/GenBank/DDBJ databases">
        <title>Genome analyses suggest a sexual origin of heterokaryosis in a supposedly ancient asexual fungus.</title>
        <authorList>
            <person name="Ropars J."/>
            <person name="Sedzielewska K."/>
            <person name="Noel J."/>
            <person name="Charron P."/>
            <person name="Farinelli L."/>
            <person name="Marton T."/>
            <person name="Kruger M."/>
            <person name="Pelin A."/>
            <person name="Brachmann A."/>
            <person name="Corradi N."/>
        </authorList>
    </citation>
    <scope>NUCLEOTIDE SEQUENCE [LARGE SCALE GENOMIC DNA]</scope>
    <source>
        <strain evidence="3 4">C2</strain>
    </source>
</reference>
<sequence length="323" mass="37690">MSVASDSNSSNNSLIQISKQKTSNRIAELKEESRILNEKSLNSKVIQTTPKKTKKIQNATIDSKKIHKPVKPYTKGKRQNYYDIPRTLHIRKMTWNGYVESLRHLCEEYLSEVANTMMFKDIETKLINKTIRKFKDQNERFPQTMGDWALREMIRRWVNNYREYNKEPDKSSKTQKSRKHKKSRNSMELESTSYNNHTSDVEESQNNSGDFTSIETLHSDHKNDAEQDDPKLESNNMTTNELQDITQRIEELMNKQKKCLLKQETTNIRKNPEDSSVTPTNNSSDNKLVDPTSKCKRKRSNSTQIESTSANNDLKKQRTCRST</sequence>
<accession>A0A2N1N7H5</accession>
<dbReference type="OrthoDB" id="2443964at2759"/>
<feature type="compositionally biased region" description="Low complexity" evidence="2">
    <location>
        <begin position="1"/>
        <end position="13"/>
    </location>
</feature>
<keyword evidence="1" id="KW-0175">Coiled coil</keyword>
<dbReference type="EMBL" id="LLXL01000681">
    <property type="protein sequence ID" value="PKK69857.1"/>
    <property type="molecule type" value="Genomic_DNA"/>
</dbReference>
<evidence type="ECO:0000313" key="3">
    <source>
        <dbReference type="EMBL" id="PKK69857.1"/>
    </source>
</evidence>
<proteinExistence type="predicted"/>
<dbReference type="VEuPathDB" id="FungiDB:FUN_009864"/>